<evidence type="ECO:0000256" key="1">
    <source>
        <dbReference type="ARBA" id="ARBA00005254"/>
    </source>
</evidence>
<evidence type="ECO:0000313" key="6">
    <source>
        <dbReference type="EMBL" id="UOQ59834.1"/>
    </source>
</evidence>
<dbReference type="PANTHER" id="PTHR11941:SF169">
    <property type="entry name" value="(7AS)-7A-METHYL-1,5-DIOXO-2,3,5,6,7,7A-HEXAHYDRO-1H-INDENE-CARBOXYL-COA HYDROLASE"/>
    <property type="match status" value="1"/>
</dbReference>
<reference evidence="6 7" key="1">
    <citation type="submission" date="2022-04" db="EMBL/GenBank/DDBJ databases">
        <title>Leucobacter sp. isolated from rhizosphere of onion.</title>
        <authorList>
            <person name="Won M."/>
            <person name="Lee C.-M."/>
            <person name="Woen H.-Y."/>
            <person name="Kwon S.-W."/>
        </authorList>
    </citation>
    <scope>NUCLEOTIDE SEQUENCE [LARGE SCALE GENOMIC DNA]</scope>
    <source>
        <strain evidence="6 7">H25R-14</strain>
    </source>
</reference>
<dbReference type="InterPro" id="IPR014748">
    <property type="entry name" value="Enoyl-CoA_hydra_C"/>
</dbReference>
<evidence type="ECO:0000256" key="3">
    <source>
        <dbReference type="ARBA" id="ARBA00023239"/>
    </source>
</evidence>
<keyword evidence="2" id="KW-0443">Lipid metabolism</keyword>
<dbReference type="CDD" id="cd06558">
    <property type="entry name" value="crotonase-like"/>
    <property type="match status" value="1"/>
</dbReference>
<feature type="compositionally biased region" description="Basic and acidic residues" evidence="5">
    <location>
        <begin position="244"/>
        <end position="264"/>
    </location>
</feature>
<dbReference type="InterPro" id="IPR018376">
    <property type="entry name" value="Enoyl-CoA_hyd/isom_CS"/>
</dbReference>
<dbReference type="Pfam" id="PF00378">
    <property type="entry name" value="ECH_1"/>
    <property type="match status" value="1"/>
</dbReference>
<dbReference type="NCBIfam" id="NF006100">
    <property type="entry name" value="PRK08252.1"/>
    <property type="match status" value="1"/>
</dbReference>
<protein>
    <submittedName>
        <fullName evidence="6">Crotonase/enoyl-CoA hydratase family protein</fullName>
    </submittedName>
</protein>
<organism evidence="6 7">
    <name type="scientific">Leucobacter rhizosphaerae</name>
    <dbReference type="NCBI Taxonomy" id="2932245"/>
    <lineage>
        <taxon>Bacteria</taxon>
        <taxon>Bacillati</taxon>
        <taxon>Actinomycetota</taxon>
        <taxon>Actinomycetes</taxon>
        <taxon>Micrococcales</taxon>
        <taxon>Microbacteriaceae</taxon>
        <taxon>Leucobacter</taxon>
    </lineage>
</organism>
<comment type="similarity">
    <text evidence="1 4">Belongs to the enoyl-CoA hydratase/isomerase family.</text>
</comment>
<accession>A0ABY4FUM7</accession>
<feature type="region of interest" description="Disordered" evidence="5">
    <location>
        <begin position="241"/>
        <end position="264"/>
    </location>
</feature>
<dbReference type="RefSeq" id="WP_244685062.1">
    <property type="nucleotide sequence ID" value="NZ_CP095043.1"/>
</dbReference>
<dbReference type="SUPFAM" id="SSF52096">
    <property type="entry name" value="ClpP/crotonase"/>
    <property type="match status" value="1"/>
</dbReference>
<dbReference type="EMBL" id="CP095043">
    <property type="protein sequence ID" value="UOQ59834.1"/>
    <property type="molecule type" value="Genomic_DNA"/>
</dbReference>
<evidence type="ECO:0000256" key="5">
    <source>
        <dbReference type="SAM" id="MobiDB-lite"/>
    </source>
</evidence>
<sequence>MSTIHSLSGPGQPVVCRTSTPHVLEIELNRPAARNAINDEVAQLLASCLEEFDRDPELRVAVVSGRGSGFCAGLDLKAFLAGETGMHTERGFAGLTSKPPLKPVIAAVEGFALAGGLEIALACDLIVAASDAKLGIPEVQRGLVADGGALLHLSRRVPYQLAMKLALTGEPISGEDALRAGLVGYSVPPGSAVDRARDIAERIARNAPLAVQATKQILVEGRDWSLQESWRMQDQIARPVWSSRDAEEGARAFAERRLPDYSGT</sequence>
<evidence type="ECO:0000256" key="2">
    <source>
        <dbReference type="ARBA" id="ARBA00023098"/>
    </source>
</evidence>
<dbReference type="PANTHER" id="PTHR11941">
    <property type="entry name" value="ENOYL-COA HYDRATASE-RELATED"/>
    <property type="match status" value="1"/>
</dbReference>
<dbReference type="PROSITE" id="PS00166">
    <property type="entry name" value="ENOYL_COA_HYDRATASE"/>
    <property type="match status" value="1"/>
</dbReference>
<name>A0ABY4FUM7_9MICO</name>
<evidence type="ECO:0000313" key="7">
    <source>
        <dbReference type="Proteomes" id="UP000831775"/>
    </source>
</evidence>
<dbReference type="InterPro" id="IPR001753">
    <property type="entry name" value="Enoyl-CoA_hydra/iso"/>
</dbReference>
<keyword evidence="3" id="KW-0456">Lyase</keyword>
<dbReference type="Proteomes" id="UP000831775">
    <property type="component" value="Chromosome"/>
</dbReference>
<dbReference type="InterPro" id="IPR029045">
    <property type="entry name" value="ClpP/crotonase-like_dom_sf"/>
</dbReference>
<evidence type="ECO:0000256" key="4">
    <source>
        <dbReference type="RuleBase" id="RU003707"/>
    </source>
</evidence>
<dbReference type="Gene3D" id="3.90.226.10">
    <property type="entry name" value="2-enoyl-CoA Hydratase, Chain A, domain 1"/>
    <property type="match status" value="1"/>
</dbReference>
<proteinExistence type="inferred from homology"/>
<dbReference type="Gene3D" id="1.10.12.10">
    <property type="entry name" value="Lyase 2-enoyl-coa Hydratase, Chain A, domain 2"/>
    <property type="match status" value="1"/>
</dbReference>
<keyword evidence="7" id="KW-1185">Reference proteome</keyword>
<gene>
    <name evidence="6" type="ORF">MUN76_12385</name>
</gene>